<evidence type="ECO:0000259" key="12">
    <source>
        <dbReference type="SMART" id="SM00646"/>
    </source>
</evidence>
<dbReference type="AlphaFoldDB" id="A0A1I7FVV7"/>
<comment type="catalytic activity">
    <reaction evidence="1">
        <text>Hydrolyzes the link between N-acetylmuramoyl residues and L-amino acid residues in certain cell-wall glycopeptides.</text>
        <dbReference type="EC" id="3.5.1.28"/>
    </reaction>
</comment>
<dbReference type="EC" id="3.5.1.28" evidence="4"/>
<feature type="signal peptide" evidence="11">
    <location>
        <begin position="1"/>
        <end position="40"/>
    </location>
</feature>
<keyword evidence="7" id="KW-0378">Hydrolase</keyword>
<dbReference type="FunFam" id="3.40.630.40:FF:000001">
    <property type="entry name" value="N-acetylmuramoyl-L-alanine amidase"/>
    <property type="match status" value="1"/>
</dbReference>
<dbReference type="InterPro" id="IPR050695">
    <property type="entry name" value="N-acetylmuramoyl_amidase_3"/>
</dbReference>
<gene>
    <name evidence="13" type="ORF">SAMN05216552_1002318</name>
</gene>
<evidence type="ECO:0000313" key="14">
    <source>
        <dbReference type="Proteomes" id="UP000199391"/>
    </source>
</evidence>
<dbReference type="PROSITE" id="PS51318">
    <property type="entry name" value="TAT"/>
    <property type="match status" value="1"/>
</dbReference>
<feature type="domain" description="MurNAc-LAA" evidence="12">
    <location>
        <begin position="404"/>
        <end position="559"/>
    </location>
</feature>
<evidence type="ECO:0000256" key="7">
    <source>
        <dbReference type="ARBA" id="ARBA00022801"/>
    </source>
</evidence>
<evidence type="ECO:0000256" key="1">
    <source>
        <dbReference type="ARBA" id="ARBA00001561"/>
    </source>
</evidence>
<dbReference type="EMBL" id="FPBO01000002">
    <property type="protein sequence ID" value="SFU40281.1"/>
    <property type="molecule type" value="Genomic_DNA"/>
</dbReference>
<dbReference type="Gene3D" id="3.40.630.40">
    <property type="entry name" value="Zn-dependent exopeptidases"/>
    <property type="match status" value="1"/>
</dbReference>
<evidence type="ECO:0000313" key="13">
    <source>
        <dbReference type="EMBL" id="SFU40281.1"/>
    </source>
</evidence>
<evidence type="ECO:0000256" key="9">
    <source>
        <dbReference type="ARBA" id="ARBA00074581"/>
    </source>
</evidence>
<feature type="region of interest" description="Disordered" evidence="10">
    <location>
        <begin position="308"/>
        <end position="336"/>
    </location>
</feature>
<name>A0A1I7FVV7_9BURK</name>
<reference evidence="14" key="1">
    <citation type="submission" date="2016-10" db="EMBL/GenBank/DDBJ databases">
        <authorList>
            <person name="Varghese N."/>
            <person name="Submissions S."/>
        </authorList>
    </citation>
    <scope>NUCLEOTIDE SEQUENCE [LARGE SCALE GENOMIC DNA]</scope>
    <source>
        <strain evidence="14">CGMCC 1.11014</strain>
    </source>
</reference>
<dbReference type="PANTHER" id="PTHR30404">
    <property type="entry name" value="N-ACETYLMURAMOYL-L-ALANINE AMIDASE"/>
    <property type="match status" value="1"/>
</dbReference>
<evidence type="ECO:0000256" key="8">
    <source>
        <dbReference type="ARBA" id="ARBA00023316"/>
    </source>
</evidence>
<dbReference type="Pfam" id="PF01520">
    <property type="entry name" value="Amidase_3"/>
    <property type="match status" value="1"/>
</dbReference>
<keyword evidence="6" id="KW-0574">Periplasm</keyword>
<evidence type="ECO:0000256" key="2">
    <source>
        <dbReference type="ARBA" id="ARBA00004418"/>
    </source>
</evidence>
<protein>
    <recommendedName>
        <fullName evidence="9">N-acetylmuramoyl-L-alanine amidase AmiC</fullName>
        <ecNumber evidence="4">3.5.1.28</ecNumber>
    </recommendedName>
</protein>
<evidence type="ECO:0000256" key="5">
    <source>
        <dbReference type="ARBA" id="ARBA00022729"/>
    </source>
</evidence>
<dbReference type="SUPFAM" id="SSF53187">
    <property type="entry name" value="Zn-dependent exopeptidases"/>
    <property type="match status" value="1"/>
</dbReference>
<dbReference type="GO" id="GO:0030288">
    <property type="term" value="C:outer membrane-bounded periplasmic space"/>
    <property type="evidence" value="ECO:0007669"/>
    <property type="project" value="TreeGrafter"/>
</dbReference>
<accession>A0A1I7FVV7</accession>
<dbReference type="Proteomes" id="UP000199391">
    <property type="component" value="Unassembled WGS sequence"/>
</dbReference>
<feature type="region of interest" description="Disordered" evidence="10">
    <location>
        <begin position="168"/>
        <end position="214"/>
    </location>
</feature>
<evidence type="ECO:0000256" key="4">
    <source>
        <dbReference type="ARBA" id="ARBA00011901"/>
    </source>
</evidence>
<dbReference type="Pfam" id="PF11741">
    <property type="entry name" value="AMIN"/>
    <property type="match status" value="1"/>
</dbReference>
<dbReference type="CDD" id="cd02696">
    <property type="entry name" value="MurNAc-LAA"/>
    <property type="match status" value="1"/>
</dbReference>
<dbReference type="InterPro" id="IPR021731">
    <property type="entry name" value="AMIN_dom"/>
</dbReference>
<evidence type="ECO:0000256" key="11">
    <source>
        <dbReference type="SAM" id="SignalP"/>
    </source>
</evidence>
<feature type="chain" id="PRO_5011448273" description="N-acetylmuramoyl-L-alanine amidase AmiC" evidence="11">
    <location>
        <begin position="41"/>
        <end position="575"/>
    </location>
</feature>
<keyword evidence="14" id="KW-1185">Reference proteome</keyword>
<proteinExistence type="inferred from homology"/>
<dbReference type="GO" id="GO:0009253">
    <property type="term" value="P:peptidoglycan catabolic process"/>
    <property type="evidence" value="ECO:0007669"/>
    <property type="project" value="InterPro"/>
</dbReference>
<dbReference type="InterPro" id="IPR002508">
    <property type="entry name" value="MurNAc-LAA_cat"/>
</dbReference>
<dbReference type="InterPro" id="IPR006311">
    <property type="entry name" value="TAT_signal"/>
</dbReference>
<dbReference type="GO" id="GO:0008745">
    <property type="term" value="F:N-acetylmuramoyl-L-alanine amidase activity"/>
    <property type="evidence" value="ECO:0007669"/>
    <property type="project" value="UniProtKB-EC"/>
</dbReference>
<evidence type="ECO:0000256" key="10">
    <source>
        <dbReference type="SAM" id="MobiDB-lite"/>
    </source>
</evidence>
<comment type="subcellular location">
    <subcellularLocation>
        <location evidence="2">Periplasm</location>
    </subcellularLocation>
</comment>
<dbReference type="STRING" id="1035707.SAMN05216552_1002318"/>
<evidence type="ECO:0000256" key="3">
    <source>
        <dbReference type="ARBA" id="ARBA00010860"/>
    </source>
</evidence>
<sequence length="575" mass="59181">MPATPQIRTQPLNQPKARSRRTVLKAGGALLLSVFSPLRAAAAQILAVRVWPAEDYTRVTLENDTNLKTTHFLVKDPERLVVDIEGLELNPTLKSLVAKIQSNDPYIKQVRVGQNRPNVVRLVFDLKEEVQPQVFTLAPAGQYKHRLIFDLYPVKAADPLAALIEKGEWTNAPSPPSSTATPANPGATPPAAGMAPQGAGPATPAGSPAPNAASAMAGNAAGNAANHAAGNAAGNATGHGAGNAAGQAAGNTAGGLAGNAAATAAAAGAPHTAGAAIAATPPAPAVAAPGSGVQATLATQAAQAQAIAKAEANAGRDAPAGKPASTRPDAKPAPGQKVLRMVTIALDPGHGGEDPGAVGASGTREKDIVLAIAKRLKAKIEQHPNMRVMLTRDGDYFVPLGTRVEKARKVQADLFVSIHADAFVQPSARGSSVFVLSEKGASSTAARWLANKENEADNIGGVNVQSHDKQLASVLFDLSTTAQINDSLKLGKAVLGEIGGINRLHKGSVEQAGFAVLKAPDIPSILIETAFISNPEEEAKLKDNDYQDKLADAVMNGIRHYFAKNPPLAKGRPTT</sequence>
<organism evidence="13 14">
    <name type="scientific">Pseudoduganella namucuonensis</name>
    <dbReference type="NCBI Taxonomy" id="1035707"/>
    <lineage>
        <taxon>Bacteria</taxon>
        <taxon>Pseudomonadati</taxon>
        <taxon>Pseudomonadota</taxon>
        <taxon>Betaproteobacteria</taxon>
        <taxon>Burkholderiales</taxon>
        <taxon>Oxalobacteraceae</taxon>
        <taxon>Telluria group</taxon>
        <taxon>Pseudoduganella</taxon>
    </lineage>
</organism>
<keyword evidence="8" id="KW-0961">Cell wall biogenesis/degradation</keyword>
<dbReference type="SMART" id="SM00646">
    <property type="entry name" value="Ami_3"/>
    <property type="match status" value="1"/>
</dbReference>
<dbReference type="RefSeq" id="WP_229488911.1">
    <property type="nucleotide sequence ID" value="NZ_FPBO01000002.1"/>
</dbReference>
<dbReference type="PANTHER" id="PTHR30404:SF0">
    <property type="entry name" value="N-ACETYLMURAMOYL-L-ALANINE AMIDASE AMIC"/>
    <property type="match status" value="1"/>
</dbReference>
<comment type="similarity">
    <text evidence="3">Belongs to the N-acetylmuramoyl-L-alanine amidase 3 family.</text>
</comment>
<dbReference type="Gene3D" id="2.60.40.3500">
    <property type="match status" value="1"/>
</dbReference>
<dbReference type="GO" id="GO:0071555">
    <property type="term" value="P:cell wall organization"/>
    <property type="evidence" value="ECO:0007669"/>
    <property type="project" value="UniProtKB-KW"/>
</dbReference>
<evidence type="ECO:0000256" key="6">
    <source>
        <dbReference type="ARBA" id="ARBA00022764"/>
    </source>
</evidence>
<keyword evidence="5 11" id="KW-0732">Signal</keyword>
<feature type="compositionally biased region" description="Low complexity" evidence="10">
    <location>
        <begin position="177"/>
        <end position="214"/>
    </location>
</feature>